<dbReference type="AlphaFoldDB" id="A0A0F8ZN44"/>
<organism evidence="1">
    <name type="scientific">marine sediment metagenome</name>
    <dbReference type="NCBI Taxonomy" id="412755"/>
    <lineage>
        <taxon>unclassified sequences</taxon>
        <taxon>metagenomes</taxon>
        <taxon>ecological metagenomes</taxon>
    </lineage>
</organism>
<feature type="non-terminal residue" evidence="1">
    <location>
        <position position="421"/>
    </location>
</feature>
<accession>A0A0F8ZN44</accession>
<gene>
    <name evidence="1" type="ORF">LCGC14_2753820</name>
</gene>
<evidence type="ECO:0000313" key="1">
    <source>
        <dbReference type="EMBL" id="KKK87380.1"/>
    </source>
</evidence>
<protein>
    <submittedName>
        <fullName evidence="1">Uncharacterized protein</fullName>
    </submittedName>
</protein>
<comment type="caution">
    <text evidence="1">The sequence shown here is derived from an EMBL/GenBank/DDBJ whole genome shotgun (WGS) entry which is preliminary data.</text>
</comment>
<name>A0A0F8ZN44_9ZZZZ</name>
<sequence length="421" mass="47663">NYENYELDVWYSLLIKSVELTFTYEKKIDQFTSLSWNQKGEKISDISTDTIIINEAKLNFKYKIDELWNIDLSPNSEIRIFINNVKLSETIKLSEANLSLQEGKSEGFDVTSLIPYNTELTLSIQVYLADEFRLNESTTISIDDVYLNISYTVIFPDTQTNLHVFFNGINKTLNPIFEIPRNTTLNITVIYPDDNGVHISGASVKLSGNFTGILIENVNLGQYTILKDTSNLSVGEFRFNIVAHRIHYEARKISPILIVTGNPTLNLELYLNGENKTSDPYFDVAINKLLEITIKYKDLMGNHIPDATVQIIGEGIEETLIEDPGLEQYSITINTSIKLIFGQNDLIINAQEKEFQEQTINPRINVRKINTEITPVLGSNKIKILPGGRATILVYIYDTDFETMITGAVVGYVWENGEGSL</sequence>
<dbReference type="EMBL" id="LAZR01050428">
    <property type="protein sequence ID" value="KKK87380.1"/>
    <property type="molecule type" value="Genomic_DNA"/>
</dbReference>
<feature type="non-terminal residue" evidence="1">
    <location>
        <position position="1"/>
    </location>
</feature>
<proteinExistence type="predicted"/>
<reference evidence="1" key="1">
    <citation type="journal article" date="2015" name="Nature">
        <title>Complex archaea that bridge the gap between prokaryotes and eukaryotes.</title>
        <authorList>
            <person name="Spang A."/>
            <person name="Saw J.H."/>
            <person name="Jorgensen S.L."/>
            <person name="Zaremba-Niedzwiedzka K."/>
            <person name="Martijn J."/>
            <person name="Lind A.E."/>
            <person name="van Eijk R."/>
            <person name="Schleper C."/>
            <person name="Guy L."/>
            <person name="Ettema T.J."/>
        </authorList>
    </citation>
    <scope>NUCLEOTIDE SEQUENCE</scope>
</reference>